<dbReference type="RefSeq" id="WP_092953281.1">
    <property type="nucleotide sequence ID" value="NZ_FOMQ01000008.1"/>
</dbReference>
<sequence length="266" mass="29240">MSARRSRSAAPRPPTESPARDGGGEPASARDRLHSAALRLFSEQGYAKTSIRAIATAAQANVAAVSYYFGDKASLYSAVFTEPIWDRESLSSAFTEPGVPLHEALRRYFHAALAPLSHGELARQSVRLHIREMLEPTGQWERGLDKDVRQPHEALVRLLCQRMGTATADLAIHRLALTLSSLAFQLWGHRDDIEALKPELLASAEAVELWADRMVDYAMAMIAAEEIWRRSAVPAQRPKPRASRPAAAAAAPSVPRSPVRRKTPKP</sequence>
<accession>A0A1I1W5S8</accession>
<evidence type="ECO:0000256" key="5">
    <source>
        <dbReference type="PROSITE-ProRule" id="PRU00335"/>
    </source>
</evidence>
<proteinExistence type="predicted"/>
<dbReference type="PRINTS" id="PR00455">
    <property type="entry name" value="HTHTETR"/>
</dbReference>
<dbReference type="GO" id="GO:0000976">
    <property type="term" value="F:transcription cis-regulatory region binding"/>
    <property type="evidence" value="ECO:0007669"/>
    <property type="project" value="TreeGrafter"/>
</dbReference>
<name>A0A1I1W5S8_9BURK</name>
<dbReference type="EMBL" id="FOMQ01000008">
    <property type="protein sequence ID" value="SFD90464.1"/>
    <property type="molecule type" value="Genomic_DNA"/>
</dbReference>
<dbReference type="STRING" id="32040.SAMN04489710_108139"/>
<dbReference type="InterPro" id="IPR036271">
    <property type="entry name" value="Tet_transcr_reg_TetR-rel_C_sf"/>
</dbReference>
<dbReference type="PROSITE" id="PS01081">
    <property type="entry name" value="HTH_TETR_1"/>
    <property type="match status" value="1"/>
</dbReference>
<feature type="compositionally biased region" description="Basic and acidic residues" evidence="6">
    <location>
        <begin position="18"/>
        <end position="29"/>
    </location>
</feature>
<feature type="domain" description="HTH tetR-type" evidence="7">
    <location>
        <begin position="27"/>
        <end position="87"/>
    </location>
</feature>
<protein>
    <submittedName>
        <fullName evidence="8">DNA-binding transcriptional regulator, AcrR family</fullName>
    </submittedName>
</protein>
<keyword evidence="9" id="KW-1185">Reference proteome</keyword>
<dbReference type="OrthoDB" id="9789566at2"/>
<keyword evidence="2" id="KW-0805">Transcription regulation</keyword>
<keyword evidence="3 5" id="KW-0238">DNA-binding</keyword>
<dbReference type="Pfam" id="PF00440">
    <property type="entry name" value="TetR_N"/>
    <property type="match status" value="1"/>
</dbReference>
<evidence type="ECO:0000313" key="9">
    <source>
        <dbReference type="Proteomes" id="UP000199517"/>
    </source>
</evidence>
<dbReference type="GO" id="GO:0003700">
    <property type="term" value="F:DNA-binding transcription factor activity"/>
    <property type="evidence" value="ECO:0007669"/>
    <property type="project" value="TreeGrafter"/>
</dbReference>
<dbReference type="PANTHER" id="PTHR30055:SF235">
    <property type="entry name" value="TRANSCRIPTIONAL REGULATORY PROTEIN"/>
    <property type="match status" value="1"/>
</dbReference>
<evidence type="ECO:0000259" key="7">
    <source>
        <dbReference type="PROSITE" id="PS50977"/>
    </source>
</evidence>
<gene>
    <name evidence="8" type="ORF">SAMN04489710_108139</name>
</gene>
<evidence type="ECO:0000256" key="3">
    <source>
        <dbReference type="ARBA" id="ARBA00023125"/>
    </source>
</evidence>
<dbReference type="InterPro" id="IPR015292">
    <property type="entry name" value="Tscrpt_reg_YbiH_C"/>
</dbReference>
<dbReference type="PANTHER" id="PTHR30055">
    <property type="entry name" value="HTH-TYPE TRANSCRIPTIONAL REGULATOR RUTR"/>
    <property type="match status" value="1"/>
</dbReference>
<feature type="region of interest" description="Disordered" evidence="6">
    <location>
        <begin position="1"/>
        <end position="29"/>
    </location>
</feature>
<keyword evidence="1" id="KW-0678">Repressor</keyword>
<dbReference type="SUPFAM" id="SSF48498">
    <property type="entry name" value="Tetracyclin repressor-like, C-terminal domain"/>
    <property type="match status" value="1"/>
</dbReference>
<dbReference type="InterPro" id="IPR009057">
    <property type="entry name" value="Homeodomain-like_sf"/>
</dbReference>
<feature type="region of interest" description="Disordered" evidence="6">
    <location>
        <begin position="233"/>
        <end position="266"/>
    </location>
</feature>
<evidence type="ECO:0000256" key="1">
    <source>
        <dbReference type="ARBA" id="ARBA00022491"/>
    </source>
</evidence>
<dbReference type="Pfam" id="PF09209">
    <property type="entry name" value="CecR_C"/>
    <property type="match status" value="1"/>
</dbReference>
<dbReference type="InterPro" id="IPR001647">
    <property type="entry name" value="HTH_TetR"/>
</dbReference>
<dbReference type="PROSITE" id="PS50977">
    <property type="entry name" value="HTH_TETR_2"/>
    <property type="match status" value="1"/>
</dbReference>
<dbReference type="InterPro" id="IPR050109">
    <property type="entry name" value="HTH-type_TetR-like_transc_reg"/>
</dbReference>
<dbReference type="InterPro" id="IPR023772">
    <property type="entry name" value="DNA-bd_HTH_TetR-type_CS"/>
</dbReference>
<dbReference type="SUPFAM" id="SSF46689">
    <property type="entry name" value="Homeodomain-like"/>
    <property type="match status" value="1"/>
</dbReference>
<reference evidence="9" key="1">
    <citation type="submission" date="2016-10" db="EMBL/GenBank/DDBJ databases">
        <authorList>
            <person name="Varghese N."/>
            <person name="Submissions S."/>
        </authorList>
    </citation>
    <scope>NUCLEOTIDE SEQUENCE [LARGE SCALE GENOMIC DNA]</scope>
    <source>
        <strain evidence="9">DSM 7481</strain>
    </source>
</reference>
<evidence type="ECO:0000313" key="8">
    <source>
        <dbReference type="EMBL" id="SFD90464.1"/>
    </source>
</evidence>
<feature type="compositionally biased region" description="Low complexity" evidence="6">
    <location>
        <begin position="243"/>
        <end position="257"/>
    </location>
</feature>
<dbReference type="Proteomes" id="UP000199517">
    <property type="component" value="Unassembled WGS sequence"/>
</dbReference>
<evidence type="ECO:0000256" key="4">
    <source>
        <dbReference type="ARBA" id="ARBA00023163"/>
    </source>
</evidence>
<evidence type="ECO:0000256" key="6">
    <source>
        <dbReference type="SAM" id="MobiDB-lite"/>
    </source>
</evidence>
<keyword evidence="4" id="KW-0804">Transcription</keyword>
<dbReference type="AlphaFoldDB" id="A0A1I1W5S8"/>
<dbReference type="Gene3D" id="1.10.357.10">
    <property type="entry name" value="Tetracycline Repressor, domain 2"/>
    <property type="match status" value="1"/>
</dbReference>
<organism evidence="8 9">
    <name type="scientific">Paracidovorax konjaci</name>
    <dbReference type="NCBI Taxonomy" id="32040"/>
    <lineage>
        <taxon>Bacteria</taxon>
        <taxon>Pseudomonadati</taxon>
        <taxon>Pseudomonadota</taxon>
        <taxon>Betaproteobacteria</taxon>
        <taxon>Burkholderiales</taxon>
        <taxon>Comamonadaceae</taxon>
        <taxon>Paracidovorax</taxon>
    </lineage>
</organism>
<evidence type="ECO:0000256" key="2">
    <source>
        <dbReference type="ARBA" id="ARBA00023015"/>
    </source>
</evidence>
<feature type="DNA-binding region" description="H-T-H motif" evidence="5">
    <location>
        <begin position="50"/>
        <end position="69"/>
    </location>
</feature>